<name>A0ABQ3FHN2_9GAMM</name>
<evidence type="ECO:0000313" key="2">
    <source>
        <dbReference type="Proteomes" id="UP000604243"/>
    </source>
</evidence>
<dbReference type="EMBL" id="BMZM01000002">
    <property type="protein sequence ID" value="GHC24536.1"/>
    <property type="molecule type" value="Genomic_DNA"/>
</dbReference>
<dbReference type="Proteomes" id="UP000604243">
    <property type="component" value="Unassembled WGS sequence"/>
</dbReference>
<keyword evidence="2" id="KW-1185">Reference proteome</keyword>
<accession>A0ABQ3FHN2</accession>
<proteinExistence type="predicted"/>
<reference evidence="2" key="1">
    <citation type="journal article" date="2019" name="Int. J. Syst. Evol. Microbiol.">
        <title>The Global Catalogue of Microorganisms (GCM) 10K type strain sequencing project: providing services to taxonomists for standard genome sequencing and annotation.</title>
        <authorList>
            <consortium name="The Broad Institute Genomics Platform"/>
            <consortium name="The Broad Institute Genome Sequencing Center for Infectious Disease"/>
            <person name="Wu L."/>
            <person name="Ma J."/>
        </authorList>
    </citation>
    <scope>NUCLEOTIDE SEQUENCE [LARGE SCALE GENOMIC DNA]</scope>
    <source>
        <strain evidence="2">KCTC 42082</strain>
    </source>
</reference>
<comment type="caution">
    <text evidence="1">The sequence shown here is derived from an EMBL/GenBank/DDBJ whole genome shotgun (WGS) entry which is preliminary data.</text>
</comment>
<sequence>MPVMRVSALHRDIIVKPMLPYCQLLIQIVPVEEPATTARAVAGQQQDQGSAYFRYRVMRVSSEGLPRRRAKPIHSAVPLLT</sequence>
<protein>
    <submittedName>
        <fullName evidence="1">Uncharacterized protein</fullName>
    </submittedName>
</protein>
<organism evidence="1 2">
    <name type="scientific">Kushneria pakistanensis</name>
    <dbReference type="NCBI Taxonomy" id="1508770"/>
    <lineage>
        <taxon>Bacteria</taxon>
        <taxon>Pseudomonadati</taxon>
        <taxon>Pseudomonadota</taxon>
        <taxon>Gammaproteobacteria</taxon>
        <taxon>Oceanospirillales</taxon>
        <taxon>Halomonadaceae</taxon>
        <taxon>Kushneria</taxon>
    </lineage>
</organism>
<evidence type="ECO:0000313" key="1">
    <source>
        <dbReference type="EMBL" id="GHC24536.1"/>
    </source>
</evidence>
<gene>
    <name evidence="1" type="ORF">GCM10010082_16430</name>
</gene>